<feature type="transmembrane region" description="Helical" evidence="1">
    <location>
        <begin position="51"/>
        <end position="77"/>
    </location>
</feature>
<keyword evidence="1" id="KW-0812">Transmembrane</keyword>
<dbReference type="AlphaFoldDB" id="A0AAW0A5X6"/>
<organism evidence="2 3">
    <name type="scientific">Favolaschia claudopus</name>
    <dbReference type="NCBI Taxonomy" id="2862362"/>
    <lineage>
        <taxon>Eukaryota</taxon>
        <taxon>Fungi</taxon>
        <taxon>Dikarya</taxon>
        <taxon>Basidiomycota</taxon>
        <taxon>Agaricomycotina</taxon>
        <taxon>Agaricomycetes</taxon>
        <taxon>Agaricomycetidae</taxon>
        <taxon>Agaricales</taxon>
        <taxon>Marasmiineae</taxon>
        <taxon>Mycenaceae</taxon>
        <taxon>Favolaschia</taxon>
    </lineage>
</organism>
<evidence type="ECO:0000256" key="1">
    <source>
        <dbReference type="SAM" id="Phobius"/>
    </source>
</evidence>
<dbReference type="Proteomes" id="UP001362999">
    <property type="component" value="Unassembled WGS sequence"/>
</dbReference>
<proteinExistence type="predicted"/>
<sequence length="86" mass="9730">MGLPPTSHLPPFALSYYQQLILFKLLFNLTSKPFTSLSFPSIRRFRPSTRASALFGLHPFLPLSLTLMSLYTSLWFIPFSSGSPPH</sequence>
<gene>
    <name evidence="2" type="ORF">R3P38DRAFT_3046787</name>
</gene>
<keyword evidence="1" id="KW-1133">Transmembrane helix</keyword>
<keyword evidence="3" id="KW-1185">Reference proteome</keyword>
<protein>
    <submittedName>
        <fullName evidence="2">Uncharacterized protein</fullName>
    </submittedName>
</protein>
<dbReference type="EMBL" id="JAWWNJ010000082">
    <property type="protein sequence ID" value="KAK7001667.1"/>
    <property type="molecule type" value="Genomic_DNA"/>
</dbReference>
<evidence type="ECO:0000313" key="2">
    <source>
        <dbReference type="EMBL" id="KAK7001667.1"/>
    </source>
</evidence>
<accession>A0AAW0A5X6</accession>
<comment type="caution">
    <text evidence="2">The sequence shown here is derived from an EMBL/GenBank/DDBJ whole genome shotgun (WGS) entry which is preliminary data.</text>
</comment>
<name>A0AAW0A5X6_9AGAR</name>
<keyword evidence="1" id="KW-0472">Membrane</keyword>
<evidence type="ECO:0000313" key="3">
    <source>
        <dbReference type="Proteomes" id="UP001362999"/>
    </source>
</evidence>
<reference evidence="2 3" key="1">
    <citation type="journal article" date="2024" name="J Genomics">
        <title>Draft genome sequencing and assembly of Favolaschia claudopus CIRM-BRFM 2984 isolated from oak limbs.</title>
        <authorList>
            <person name="Navarro D."/>
            <person name="Drula E."/>
            <person name="Chaduli D."/>
            <person name="Cazenave R."/>
            <person name="Ahrendt S."/>
            <person name="Wang J."/>
            <person name="Lipzen A."/>
            <person name="Daum C."/>
            <person name="Barry K."/>
            <person name="Grigoriev I.V."/>
            <person name="Favel A."/>
            <person name="Rosso M.N."/>
            <person name="Martin F."/>
        </authorList>
    </citation>
    <scope>NUCLEOTIDE SEQUENCE [LARGE SCALE GENOMIC DNA]</scope>
    <source>
        <strain evidence="2 3">CIRM-BRFM 2984</strain>
    </source>
</reference>